<dbReference type="PANTHER" id="PTHR10921">
    <property type="entry name" value="NUCLEAR DISTRIBUTION PROTEIN NUDE HOMOLOG 1"/>
    <property type="match status" value="1"/>
</dbReference>
<dbReference type="GO" id="GO:0007059">
    <property type="term" value="P:chromosome segregation"/>
    <property type="evidence" value="ECO:0007669"/>
    <property type="project" value="TreeGrafter"/>
</dbReference>
<keyword evidence="2 3" id="KW-0175">Coiled coil</keyword>
<dbReference type="InParanoid" id="A0A165DHS9"/>
<evidence type="ECO:0000256" key="2">
    <source>
        <dbReference type="ARBA" id="ARBA00023054"/>
    </source>
</evidence>
<name>A0A165DHS9_9BASI</name>
<dbReference type="Gene3D" id="6.10.250.1080">
    <property type="match status" value="1"/>
</dbReference>
<dbReference type="GO" id="GO:0047496">
    <property type="term" value="P:vesicle transport along microtubule"/>
    <property type="evidence" value="ECO:0007669"/>
    <property type="project" value="TreeGrafter"/>
</dbReference>
<dbReference type="GO" id="GO:0051642">
    <property type="term" value="P:centrosome localization"/>
    <property type="evidence" value="ECO:0007669"/>
    <property type="project" value="TreeGrafter"/>
</dbReference>
<reference evidence="4 5" key="1">
    <citation type="journal article" date="2016" name="Mol. Biol. Evol.">
        <title>Comparative Genomics of Early-Diverging Mushroom-Forming Fungi Provides Insights into the Origins of Lignocellulose Decay Capabilities.</title>
        <authorList>
            <person name="Nagy L.G."/>
            <person name="Riley R."/>
            <person name="Tritt A."/>
            <person name="Adam C."/>
            <person name="Daum C."/>
            <person name="Floudas D."/>
            <person name="Sun H."/>
            <person name="Yadav J.S."/>
            <person name="Pangilinan J."/>
            <person name="Larsson K.H."/>
            <person name="Matsuura K."/>
            <person name="Barry K."/>
            <person name="Labutti K."/>
            <person name="Kuo R."/>
            <person name="Ohm R.A."/>
            <person name="Bhattacharya S.S."/>
            <person name="Shirouzu T."/>
            <person name="Yoshinaga Y."/>
            <person name="Martin F.M."/>
            <person name="Grigoriev I.V."/>
            <person name="Hibbett D.S."/>
        </authorList>
    </citation>
    <scope>NUCLEOTIDE SEQUENCE [LARGE SCALE GENOMIC DNA]</scope>
    <source>
        <strain evidence="4 5">HHB12733</strain>
    </source>
</reference>
<dbReference type="OrthoDB" id="5877028at2759"/>
<protein>
    <recommendedName>
        <fullName evidence="6">NUDE domain-containing protein</fullName>
    </recommendedName>
</protein>
<accession>A0A165DHS9</accession>
<dbReference type="AlphaFoldDB" id="A0A165DHS9"/>
<dbReference type="EMBL" id="KV424054">
    <property type="protein sequence ID" value="KZT52820.1"/>
    <property type="molecule type" value="Genomic_DNA"/>
</dbReference>
<proteinExistence type="inferred from homology"/>
<dbReference type="GO" id="GO:0000132">
    <property type="term" value="P:establishment of mitotic spindle orientation"/>
    <property type="evidence" value="ECO:0007669"/>
    <property type="project" value="TreeGrafter"/>
</dbReference>
<sequence length="174" mass="20568">MTCRFDPLSAHSADEWRTMYIDKARALDDTSEDLREWQEQAADLEKLFQDELAATEQSLGAERKRADRLEGERDEWKAKFMKLQATFNTTTSSLQRELDSLRKMTSEYKTQVRELEMGNDDLERNERYAQSSLAEMEERFNRATEEKIMLEHELMSKAAQEEEMQRLRDELRGA</sequence>
<evidence type="ECO:0000256" key="3">
    <source>
        <dbReference type="SAM" id="Coils"/>
    </source>
</evidence>
<dbReference type="GO" id="GO:0000776">
    <property type="term" value="C:kinetochore"/>
    <property type="evidence" value="ECO:0007669"/>
    <property type="project" value="TreeGrafter"/>
</dbReference>
<feature type="coiled-coil region" evidence="3">
    <location>
        <begin position="27"/>
        <end position="170"/>
    </location>
</feature>
<evidence type="ECO:0000256" key="1">
    <source>
        <dbReference type="ARBA" id="ARBA00007429"/>
    </source>
</evidence>
<feature type="non-terminal residue" evidence="4">
    <location>
        <position position="174"/>
    </location>
</feature>
<evidence type="ECO:0000313" key="5">
    <source>
        <dbReference type="Proteomes" id="UP000076842"/>
    </source>
</evidence>
<keyword evidence="5" id="KW-1185">Reference proteome</keyword>
<dbReference type="PANTHER" id="PTHR10921:SF1">
    <property type="entry name" value="NUCLEAR DISTRIBUTION PROTEIN NUDE HOMOLOG"/>
    <property type="match status" value="1"/>
</dbReference>
<dbReference type="GO" id="GO:0005871">
    <property type="term" value="C:kinesin complex"/>
    <property type="evidence" value="ECO:0007669"/>
    <property type="project" value="TreeGrafter"/>
</dbReference>
<dbReference type="STRING" id="1353952.A0A165DHS9"/>
<dbReference type="GO" id="GO:0008017">
    <property type="term" value="F:microtubule binding"/>
    <property type="evidence" value="ECO:0007669"/>
    <property type="project" value="InterPro"/>
</dbReference>
<dbReference type="Proteomes" id="UP000076842">
    <property type="component" value="Unassembled WGS sequence"/>
</dbReference>
<dbReference type="GO" id="GO:0007020">
    <property type="term" value="P:microtubule nucleation"/>
    <property type="evidence" value="ECO:0007669"/>
    <property type="project" value="TreeGrafter"/>
</dbReference>
<evidence type="ECO:0000313" key="4">
    <source>
        <dbReference type="EMBL" id="KZT52820.1"/>
    </source>
</evidence>
<comment type="similarity">
    <text evidence="1">Belongs to the nudE family.</text>
</comment>
<evidence type="ECO:0008006" key="6">
    <source>
        <dbReference type="Google" id="ProtNLM"/>
    </source>
</evidence>
<dbReference type="InterPro" id="IPR033494">
    <property type="entry name" value="NUDE"/>
</dbReference>
<gene>
    <name evidence="4" type="ORF">CALCODRAFT_441042</name>
</gene>
<organism evidence="4 5">
    <name type="scientific">Calocera cornea HHB12733</name>
    <dbReference type="NCBI Taxonomy" id="1353952"/>
    <lineage>
        <taxon>Eukaryota</taxon>
        <taxon>Fungi</taxon>
        <taxon>Dikarya</taxon>
        <taxon>Basidiomycota</taxon>
        <taxon>Agaricomycotina</taxon>
        <taxon>Dacrymycetes</taxon>
        <taxon>Dacrymycetales</taxon>
        <taxon>Dacrymycetaceae</taxon>
        <taxon>Calocera</taxon>
    </lineage>
</organism>